<proteinExistence type="predicted"/>
<name>A0A2K8N9P7_9BACL</name>
<dbReference type="SMART" id="SM00895">
    <property type="entry name" value="FCD"/>
    <property type="match status" value="1"/>
</dbReference>
<gene>
    <name evidence="5" type="ORF">CVV65_14995</name>
</gene>
<accession>A0A2K8N9P7</accession>
<dbReference type="InterPro" id="IPR011711">
    <property type="entry name" value="GntR_C"/>
</dbReference>
<dbReference type="Pfam" id="PF07729">
    <property type="entry name" value="FCD"/>
    <property type="match status" value="1"/>
</dbReference>
<protein>
    <submittedName>
        <fullName evidence="5">GntR family transcriptional regulator</fullName>
    </submittedName>
</protein>
<dbReference type="Pfam" id="PF00392">
    <property type="entry name" value="GntR"/>
    <property type="match status" value="1"/>
</dbReference>
<dbReference type="InterPro" id="IPR008920">
    <property type="entry name" value="TF_FadR/GntR_C"/>
</dbReference>
<dbReference type="KEGG" id="kyr:CVV65_14995"/>
<dbReference type="AlphaFoldDB" id="A0A2K8N9P7"/>
<dbReference type="GO" id="GO:0003677">
    <property type="term" value="F:DNA binding"/>
    <property type="evidence" value="ECO:0007669"/>
    <property type="project" value="UniProtKB-KW"/>
</dbReference>
<dbReference type="PANTHER" id="PTHR43537:SF5">
    <property type="entry name" value="UXU OPERON TRANSCRIPTIONAL REGULATOR"/>
    <property type="match status" value="1"/>
</dbReference>
<dbReference type="CDD" id="cd07377">
    <property type="entry name" value="WHTH_GntR"/>
    <property type="match status" value="1"/>
</dbReference>
<evidence type="ECO:0000313" key="5">
    <source>
        <dbReference type="EMBL" id="ATY86076.1"/>
    </source>
</evidence>
<dbReference type="InterPro" id="IPR000524">
    <property type="entry name" value="Tscrpt_reg_HTH_GntR"/>
</dbReference>
<dbReference type="PROSITE" id="PS50949">
    <property type="entry name" value="HTH_GNTR"/>
    <property type="match status" value="1"/>
</dbReference>
<keyword evidence="3" id="KW-0804">Transcription</keyword>
<dbReference type="SUPFAM" id="SSF46785">
    <property type="entry name" value="Winged helix' DNA-binding domain"/>
    <property type="match status" value="1"/>
</dbReference>
<evidence type="ECO:0000259" key="4">
    <source>
        <dbReference type="PROSITE" id="PS50949"/>
    </source>
</evidence>
<dbReference type="InterPro" id="IPR036390">
    <property type="entry name" value="WH_DNA-bd_sf"/>
</dbReference>
<dbReference type="SMART" id="SM00345">
    <property type="entry name" value="HTH_GNTR"/>
    <property type="match status" value="1"/>
</dbReference>
<keyword evidence="6" id="KW-1185">Reference proteome</keyword>
<dbReference type="Proteomes" id="UP000231932">
    <property type="component" value="Chromosome"/>
</dbReference>
<sequence length="226" mass="26663">MPESPFLFPGREQEDFKKSLPMRIADYIVVQIFQGQYKPGERLKEEELAAMFETSRAPVREALYLLQINGLVERLPRRGAIVRSYAEKEVRDLYEVRLALENLAMDRIAERWQEEWEAEFHPILERMAQAAEAGDSKTYARHNADFHWLLMRLAGSDILWNLYRQTTYPLNTLTRLSTRTKEDLFRSTGEHRAIVEAMREHNFREAKALLSQNVQHGLERVLRVRF</sequence>
<dbReference type="OrthoDB" id="2374506at2"/>
<evidence type="ECO:0000256" key="1">
    <source>
        <dbReference type="ARBA" id="ARBA00023015"/>
    </source>
</evidence>
<dbReference type="PANTHER" id="PTHR43537">
    <property type="entry name" value="TRANSCRIPTIONAL REGULATOR, GNTR FAMILY"/>
    <property type="match status" value="1"/>
</dbReference>
<dbReference type="SUPFAM" id="SSF48008">
    <property type="entry name" value="GntR ligand-binding domain-like"/>
    <property type="match status" value="1"/>
</dbReference>
<keyword evidence="1" id="KW-0805">Transcription regulation</keyword>
<dbReference type="GO" id="GO:0003700">
    <property type="term" value="F:DNA-binding transcription factor activity"/>
    <property type="evidence" value="ECO:0007669"/>
    <property type="project" value="InterPro"/>
</dbReference>
<dbReference type="EMBL" id="CP024955">
    <property type="protein sequence ID" value="ATY86076.1"/>
    <property type="molecule type" value="Genomic_DNA"/>
</dbReference>
<evidence type="ECO:0000313" key="6">
    <source>
        <dbReference type="Proteomes" id="UP000231932"/>
    </source>
</evidence>
<dbReference type="Gene3D" id="1.20.120.530">
    <property type="entry name" value="GntR ligand-binding domain-like"/>
    <property type="match status" value="1"/>
</dbReference>
<dbReference type="RefSeq" id="WP_100668826.1">
    <property type="nucleotide sequence ID" value="NZ_CP024955.1"/>
</dbReference>
<reference evidence="6" key="1">
    <citation type="submission" date="2017-11" db="EMBL/GenBank/DDBJ databases">
        <title>Complete Genome Sequence of Kyrpidia sp. Strain EA-1, a thermophilic, hydrogen-oxidizing Bacterium, isolated from the Azores.</title>
        <authorList>
            <person name="Reiner J.E."/>
            <person name="Lapp C.J."/>
            <person name="Bunk B."/>
            <person name="Gescher J."/>
        </authorList>
    </citation>
    <scope>NUCLEOTIDE SEQUENCE [LARGE SCALE GENOMIC DNA]</scope>
    <source>
        <strain evidence="6">EA-1</strain>
    </source>
</reference>
<feature type="domain" description="HTH gntR-type" evidence="4">
    <location>
        <begin position="18"/>
        <end position="85"/>
    </location>
</feature>
<evidence type="ECO:0000256" key="3">
    <source>
        <dbReference type="ARBA" id="ARBA00023163"/>
    </source>
</evidence>
<evidence type="ECO:0000256" key="2">
    <source>
        <dbReference type="ARBA" id="ARBA00023125"/>
    </source>
</evidence>
<dbReference type="InterPro" id="IPR036388">
    <property type="entry name" value="WH-like_DNA-bd_sf"/>
</dbReference>
<organism evidence="5 6">
    <name type="scientific">Kyrpidia spormannii</name>
    <dbReference type="NCBI Taxonomy" id="2055160"/>
    <lineage>
        <taxon>Bacteria</taxon>
        <taxon>Bacillati</taxon>
        <taxon>Bacillota</taxon>
        <taxon>Bacilli</taxon>
        <taxon>Bacillales</taxon>
        <taxon>Alicyclobacillaceae</taxon>
        <taxon>Kyrpidia</taxon>
    </lineage>
</organism>
<dbReference type="Gene3D" id="1.10.10.10">
    <property type="entry name" value="Winged helix-like DNA-binding domain superfamily/Winged helix DNA-binding domain"/>
    <property type="match status" value="1"/>
</dbReference>
<keyword evidence="2" id="KW-0238">DNA-binding</keyword>